<dbReference type="InterPro" id="IPR039425">
    <property type="entry name" value="RNA_pol_sigma-70-like"/>
</dbReference>
<protein>
    <submittedName>
        <fullName evidence="7">RNA polymerase sigma-70 factor, ECF subfamily protein</fullName>
    </submittedName>
</protein>
<dbReference type="KEGG" id="pbr:PB2503_10164"/>
<dbReference type="Gene3D" id="1.10.1740.10">
    <property type="match status" value="1"/>
</dbReference>
<feature type="domain" description="RNA polymerase sigma factor 70 region 4 type 2" evidence="6">
    <location>
        <begin position="106"/>
        <end position="158"/>
    </location>
</feature>
<evidence type="ECO:0000256" key="1">
    <source>
        <dbReference type="ARBA" id="ARBA00010641"/>
    </source>
</evidence>
<dbReference type="InterPro" id="IPR013249">
    <property type="entry name" value="RNA_pol_sigma70_r4_t2"/>
</dbReference>
<dbReference type="Pfam" id="PF08281">
    <property type="entry name" value="Sigma70_r4_2"/>
    <property type="match status" value="1"/>
</dbReference>
<dbReference type="InterPro" id="IPR013324">
    <property type="entry name" value="RNA_pol_sigma_r3/r4-like"/>
</dbReference>
<dbReference type="eggNOG" id="COG1595">
    <property type="taxonomic scope" value="Bacteria"/>
</dbReference>
<keyword evidence="8" id="KW-1185">Reference proteome</keyword>
<dbReference type="SUPFAM" id="SSF88946">
    <property type="entry name" value="Sigma2 domain of RNA polymerase sigma factors"/>
    <property type="match status" value="1"/>
</dbReference>
<reference evidence="8" key="1">
    <citation type="submission" date="2010-08" db="EMBL/GenBank/DDBJ databases">
        <title>Genome sequence of Parvularcula bermudensis HTCC2503.</title>
        <authorList>
            <person name="Kang D.-M."/>
            <person name="Oh H.-M."/>
            <person name="Cho J.-C."/>
        </authorList>
    </citation>
    <scope>NUCLEOTIDE SEQUENCE [LARGE SCALE GENOMIC DNA]</scope>
    <source>
        <strain evidence="8">ATCC BAA-594 / HTCC2503 / KCTC 12087</strain>
    </source>
</reference>
<evidence type="ECO:0000256" key="3">
    <source>
        <dbReference type="ARBA" id="ARBA00023082"/>
    </source>
</evidence>
<feature type="domain" description="RNA polymerase sigma-70 region 2" evidence="5">
    <location>
        <begin position="19"/>
        <end position="80"/>
    </location>
</feature>
<keyword evidence="3" id="KW-0731">Sigma factor</keyword>
<sequence>MTATNDDAGFKSELTGLIPHLRAFASTLCGNRAMADDLAQEALLKAWKARASYKPGTNMKAWSFTILRNLFYSQQRRAWRSQPLDQEVAEATLVANEDPTAPLELLAIRNALQALPTDQREALILVGAGGVSYEEAAQICECAVGTIKSRVSRARTALLELVENGTAGFNADDGATASRAFEDIVNEAANLTGKVG</sequence>
<dbReference type="EMBL" id="CP002156">
    <property type="protein sequence ID" value="ADM10084.1"/>
    <property type="molecule type" value="Genomic_DNA"/>
</dbReference>
<dbReference type="RefSeq" id="WP_013301058.1">
    <property type="nucleotide sequence ID" value="NC_014414.1"/>
</dbReference>
<dbReference type="CDD" id="cd06171">
    <property type="entry name" value="Sigma70_r4"/>
    <property type="match status" value="1"/>
</dbReference>
<dbReference type="PANTHER" id="PTHR43133">
    <property type="entry name" value="RNA POLYMERASE ECF-TYPE SIGMA FACTO"/>
    <property type="match status" value="1"/>
</dbReference>
<dbReference type="GO" id="GO:0003677">
    <property type="term" value="F:DNA binding"/>
    <property type="evidence" value="ECO:0007669"/>
    <property type="project" value="InterPro"/>
</dbReference>
<gene>
    <name evidence="7" type="ordered locus">PB2503_10164</name>
</gene>
<dbReference type="NCBIfam" id="TIGR02937">
    <property type="entry name" value="sigma70-ECF"/>
    <property type="match status" value="1"/>
</dbReference>
<dbReference type="Proteomes" id="UP000001302">
    <property type="component" value="Chromosome"/>
</dbReference>
<name>E0TFG0_PARBH</name>
<accession>E0TFG0</accession>
<dbReference type="PANTHER" id="PTHR43133:SF25">
    <property type="entry name" value="RNA POLYMERASE SIGMA FACTOR RFAY-RELATED"/>
    <property type="match status" value="1"/>
</dbReference>
<evidence type="ECO:0000259" key="6">
    <source>
        <dbReference type="Pfam" id="PF08281"/>
    </source>
</evidence>
<dbReference type="InterPro" id="IPR013325">
    <property type="entry name" value="RNA_pol_sigma_r2"/>
</dbReference>
<dbReference type="AlphaFoldDB" id="E0TFG0"/>
<comment type="similarity">
    <text evidence="1">Belongs to the sigma-70 factor family. ECF subfamily.</text>
</comment>
<dbReference type="GO" id="GO:0016987">
    <property type="term" value="F:sigma factor activity"/>
    <property type="evidence" value="ECO:0007669"/>
    <property type="project" value="UniProtKB-KW"/>
</dbReference>
<organism evidence="7 8">
    <name type="scientific">Parvularcula bermudensis (strain ATCC BAA-594 / HTCC2503 / KCTC 12087)</name>
    <dbReference type="NCBI Taxonomy" id="314260"/>
    <lineage>
        <taxon>Bacteria</taxon>
        <taxon>Pseudomonadati</taxon>
        <taxon>Pseudomonadota</taxon>
        <taxon>Alphaproteobacteria</taxon>
        <taxon>Parvularculales</taxon>
        <taxon>Parvularculaceae</taxon>
        <taxon>Parvularcula</taxon>
    </lineage>
</organism>
<dbReference type="Pfam" id="PF04542">
    <property type="entry name" value="Sigma70_r2"/>
    <property type="match status" value="1"/>
</dbReference>
<dbReference type="SUPFAM" id="SSF88659">
    <property type="entry name" value="Sigma3 and sigma4 domains of RNA polymerase sigma factors"/>
    <property type="match status" value="1"/>
</dbReference>
<dbReference type="STRING" id="314260.PB2503_10164"/>
<dbReference type="GO" id="GO:0006352">
    <property type="term" value="P:DNA-templated transcription initiation"/>
    <property type="evidence" value="ECO:0007669"/>
    <property type="project" value="InterPro"/>
</dbReference>
<keyword evidence="4" id="KW-0804">Transcription</keyword>
<dbReference type="Gene3D" id="1.10.10.10">
    <property type="entry name" value="Winged helix-like DNA-binding domain superfamily/Winged helix DNA-binding domain"/>
    <property type="match status" value="1"/>
</dbReference>
<dbReference type="InterPro" id="IPR014284">
    <property type="entry name" value="RNA_pol_sigma-70_dom"/>
</dbReference>
<evidence type="ECO:0000256" key="4">
    <source>
        <dbReference type="ARBA" id="ARBA00023163"/>
    </source>
</evidence>
<evidence type="ECO:0000259" key="5">
    <source>
        <dbReference type="Pfam" id="PF04542"/>
    </source>
</evidence>
<evidence type="ECO:0000313" key="7">
    <source>
        <dbReference type="EMBL" id="ADM10084.1"/>
    </source>
</evidence>
<dbReference type="HOGENOM" id="CLU_047691_1_4_5"/>
<keyword evidence="2" id="KW-0805">Transcription regulation</keyword>
<evidence type="ECO:0000256" key="2">
    <source>
        <dbReference type="ARBA" id="ARBA00023015"/>
    </source>
</evidence>
<reference evidence="7 8" key="2">
    <citation type="journal article" date="2011" name="J. Bacteriol.">
        <title>Complete genome sequence of strain HTCC2503T of Parvularcula bermudensis, the type species of the order "Parvularculales" in the class Alphaproteobacteria.</title>
        <authorList>
            <person name="Oh H.M."/>
            <person name="Kang I."/>
            <person name="Vergin K.L."/>
            <person name="Kang D."/>
            <person name="Rhee K.H."/>
            <person name="Giovannoni S.J."/>
            <person name="Cho J.C."/>
        </authorList>
    </citation>
    <scope>NUCLEOTIDE SEQUENCE [LARGE SCALE GENOMIC DNA]</scope>
    <source>
        <strain evidence="8">ATCC BAA-594 / HTCC2503 / KCTC 12087</strain>
    </source>
</reference>
<evidence type="ECO:0000313" key="8">
    <source>
        <dbReference type="Proteomes" id="UP000001302"/>
    </source>
</evidence>
<dbReference type="InterPro" id="IPR036388">
    <property type="entry name" value="WH-like_DNA-bd_sf"/>
</dbReference>
<dbReference type="InterPro" id="IPR007627">
    <property type="entry name" value="RNA_pol_sigma70_r2"/>
</dbReference>
<proteinExistence type="inferred from homology"/>